<dbReference type="Proteomes" id="UP000187406">
    <property type="component" value="Unassembled WGS sequence"/>
</dbReference>
<gene>
    <name evidence="1" type="ORF">CFOL_v3_26575</name>
</gene>
<feature type="non-terminal residue" evidence="1">
    <location>
        <position position="373"/>
    </location>
</feature>
<sequence>SCLIKENKSAHYIYCFAYQLQLALVPTAKNHVHVALLFNIVTNLLNIVGASCKRRDQLRDKHAERVFKALENNGLVTGKGLNQEIGLKRLGGTRWASHYGTLINLIVIFLYIIEVLDIITVEGSNSEQRGEACTLIEALQYFDFVFCLHLMRDTLGITNELSQALQRKEQDIVNAMRLVNISNRLKDMRENCWDSLLDEVSFCNEQNIIVLNMDDMWVPQGRSRRRVQGLTNSNYYYIEVFYTVIWQLLELNYHFTEVNTKLLLCMACLNPINHFLTFNTEDLVSFAKFYLNDFSTADLMELKNQLKIYIIDIHSDIEFTEVNDIGEFAKRIKEKNKDKVYQLVYMLLKLALVLSVYTATVERAFSAMTIVTT</sequence>
<dbReference type="InParanoid" id="A0A1Q3CS99"/>
<comment type="caution">
    <text evidence="1">The sequence shown here is derived from an EMBL/GenBank/DDBJ whole genome shotgun (WGS) entry which is preliminary data.</text>
</comment>
<protein>
    <recommendedName>
        <fullName evidence="3">Dimer_Tnp_hAT domain-containing protein</fullName>
    </recommendedName>
</protein>
<dbReference type="InterPro" id="IPR055298">
    <property type="entry name" value="AtLOH3-like"/>
</dbReference>
<proteinExistence type="predicted"/>
<evidence type="ECO:0008006" key="3">
    <source>
        <dbReference type="Google" id="ProtNLM"/>
    </source>
</evidence>
<organism evidence="1 2">
    <name type="scientific">Cephalotus follicularis</name>
    <name type="common">Albany pitcher plant</name>
    <dbReference type="NCBI Taxonomy" id="3775"/>
    <lineage>
        <taxon>Eukaryota</taxon>
        <taxon>Viridiplantae</taxon>
        <taxon>Streptophyta</taxon>
        <taxon>Embryophyta</taxon>
        <taxon>Tracheophyta</taxon>
        <taxon>Spermatophyta</taxon>
        <taxon>Magnoliopsida</taxon>
        <taxon>eudicotyledons</taxon>
        <taxon>Gunneridae</taxon>
        <taxon>Pentapetalae</taxon>
        <taxon>rosids</taxon>
        <taxon>fabids</taxon>
        <taxon>Oxalidales</taxon>
        <taxon>Cephalotaceae</taxon>
        <taxon>Cephalotus</taxon>
    </lineage>
</organism>
<reference evidence="2" key="1">
    <citation type="submission" date="2016-04" db="EMBL/GenBank/DDBJ databases">
        <title>Cephalotus genome sequencing.</title>
        <authorList>
            <person name="Fukushima K."/>
            <person name="Hasebe M."/>
            <person name="Fang X."/>
        </authorList>
    </citation>
    <scope>NUCLEOTIDE SEQUENCE [LARGE SCALE GENOMIC DNA]</scope>
    <source>
        <strain evidence="2">cv. St1</strain>
    </source>
</reference>
<dbReference type="OrthoDB" id="1731999at2759"/>
<accession>A0A1Q3CS99</accession>
<feature type="non-terminal residue" evidence="1">
    <location>
        <position position="1"/>
    </location>
</feature>
<keyword evidence="2" id="KW-1185">Reference proteome</keyword>
<name>A0A1Q3CS99_CEPFO</name>
<evidence type="ECO:0000313" key="2">
    <source>
        <dbReference type="Proteomes" id="UP000187406"/>
    </source>
</evidence>
<dbReference type="EMBL" id="BDDD01002798">
    <property type="protein sequence ID" value="GAV83124.1"/>
    <property type="molecule type" value="Genomic_DNA"/>
</dbReference>
<evidence type="ECO:0000313" key="1">
    <source>
        <dbReference type="EMBL" id="GAV83124.1"/>
    </source>
</evidence>
<dbReference type="PANTHER" id="PTHR11697:SF230">
    <property type="entry name" value="ZINC FINGER, MYM DOMAIN CONTAINING 1"/>
    <property type="match status" value="1"/>
</dbReference>
<dbReference type="STRING" id="3775.A0A1Q3CS99"/>
<dbReference type="AlphaFoldDB" id="A0A1Q3CS99"/>
<dbReference type="PANTHER" id="PTHR11697">
    <property type="entry name" value="GENERAL TRANSCRIPTION FACTOR 2-RELATED ZINC FINGER PROTEIN"/>
    <property type="match status" value="1"/>
</dbReference>